<evidence type="ECO:0000256" key="7">
    <source>
        <dbReference type="PROSITE-ProRule" id="PRU00409"/>
    </source>
</evidence>
<keyword evidence="13" id="KW-1185">Reference proteome</keyword>
<name>A0ABW3TMG3_9MICO</name>
<dbReference type="Proteomes" id="UP001597181">
    <property type="component" value="Unassembled WGS sequence"/>
</dbReference>
<dbReference type="InterPro" id="IPR011053">
    <property type="entry name" value="Single_hybrid_motif"/>
</dbReference>
<feature type="domain" description="Biotin carboxylation" evidence="11">
    <location>
        <begin position="3"/>
        <end position="452"/>
    </location>
</feature>
<evidence type="ECO:0000256" key="5">
    <source>
        <dbReference type="ARBA" id="ARBA00022840"/>
    </source>
</evidence>
<dbReference type="InterPro" id="IPR011054">
    <property type="entry name" value="Rudment_hybrid_motif"/>
</dbReference>
<feature type="compositionally biased region" description="Polar residues" evidence="8">
    <location>
        <begin position="714"/>
        <end position="724"/>
    </location>
</feature>
<dbReference type="CDD" id="cd06850">
    <property type="entry name" value="biotinyl_domain"/>
    <property type="match status" value="1"/>
</dbReference>
<dbReference type="SUPFAM" id="SSF52440">
    <property type="entry name" value="PreATP-grasp domain"/>
    <property type="match status" value="1"/>
</dbReference>
<evidence type="ECO:0000313" key="12">
    <source>
        <dbReference type="EMBL" id="MFD1201697.1"/>
    </source>
</evidence>
<dbReference type="Pfam" id="PF00289">
    <property type="entry name" value="Biotin_carb_N"/>
    <property type="match status" value="1"/>
</dbReference>
<dbReference type="InterPro" id="IPR005482">
    <property type="entry name" value="Biotin_COase_C"/>
</dbReference>
<feature type="domain" description="Lipoyl-binding" evidence="9">
    <location>
        <begin position="618"/>
        <end position="698"/>
    </location>
</feature>
<dbReference type="EC" id="6.3.4.14" evidence="2"/>
<dbReference type="EMBL" id="JBHTLY010000002">
    <property type="protein sequence ID" value="MFD1201697.1"/>
    <property type="molecule type" value="Genomic_DNA"/>
</dbReference>
<dbReference type="SUPFAM" id="SSF51246">
    <property type="entry name" value="Rudiment single hybrid motif"/>
    <property type="match status" value="1"/>
</dbReference>
<dbReference type="PROSITE" id="PS00866">
    <property type="entry name" value="CPSASE_1"/>
    <property type="match status" value="1"/>
</dbReference>
<keyword evidence="3" id="KW-0436">Ligase</keyword>
<feature type="compositionally biased region" description="Low complexity" evidence="8">
    <location>
        <begin position="529"/>
        <end position="543"/>
    </location>
</feature>
<comment type="caution">
    <text evidence="12">The sequence shown here is derived from an EMBL/GenBank/DDBJ whole genome shotgun (WGS) entry which is preliminary data.</text>
</comment>
<evidence type="ECO:0000256" key="8">
    <source>
        <dbReference type="SAM" id="MobiDB-lite"/>
    </source>
</evidence>
<dbReference type="PROSITE" id="PS50975">
    <property type="entry name" value="ATP_GRASP"/>
    <property type="match status" value="1"/>
</dbReference>
<evidence type="ECO:0000259" key="10">
    <source>
        <dbReference type="PROSITE" id="PS50975"/>
    </source>
</evidence>
<evidence type="ECO:0000259" key="9">
    <source>
        <dbReference type="PROSITE" id="PS50968"/>
    </source>
</evidence>
<dbReference type="RefSeq" id="WP_343957731.1">
    <property type="nucleotide sequence ID" value="NZ_BAAAKZ010000002.1"/>
</dbReference>
<dbReference type="Pfam" id="PF02785">
    <property type="entry name" value="Biotin_carb_C"/>
    <property type="match status" value="1"/>
</dbReference>
<evidence type="ECO:0000256" key="2">
    <source>
        <dbReference type="ARBA" id="ARBA00013263"/>
    </source>
</evidence>
<evidence type="ECO:0000256" key="3">
    <source>
        <dbReference type="ARBA" id="ARBA00022598"/>
    </source>
</evidence>
<proteinExistence type="predicted"/>
<feature type="domain" description="ATP-grasp" evidence="10">
    <location>
        <begin position="124"/>
        <end position="323"/>
    </location>
</feature>
<organism evidence="12 13">
    <name type="scientific">Leucobacter albus</name>
    <dbReference type="NCBI Taxonomy" id="272210"/>
    <lineage>
        <taxon>Bacteria</taxon>
        <taxon>Bacillati</taxon>
        <taxon>Actinomycetota</taxon>
        <taxon>Actinomycetes</taxon>
        <taxon>Micrococcales</taxon>
        <taxon>Microbacteriaceae</taxon>
        <taxon>Leucobacter</taxon>
    </lineage>
</organism>
<dbReference type="PANTHER" id="PTHR18866">
    <property type="entry name" value="CARBOXYLASE:PYRUVATE/ACETYL-COA/PROPIONYL-COA CARBOXYLASE"/>
    <property type="match status" value="1"/>
</dbReference>
<dbReference type="PROSITE" id="PS00188">
    <property type="entry name" value="BIOTIN"/>
    <property type="match status" value="1"/>
</dbReference>
<feature type="region of interest" description="Disordered" evidence="8">
    <location>
        <begin position="529"/>
        <end position="548"/>
    </location>
</feature>
<keyword evidence="5 7" id="KW-0067">ATP-binding</keyword>
<dbReference type="InterPro" id="IPR016185">
    <property type="entry name" value="PreATP-grasp_dom_sf"/>
</dbReference>
<dbReference type="InterPro" id="IPR005481">
    <property type="entry name" value="BC-like_N"/>
</dbReference>
<dbReference type="Pfam" id="PF00364">
    <property type="entry name" value="Biotin_lipoyl"/>
    <property type="match status" value="1"/>
</dbReference>
<dbReference type="Gene3D" id="2.40.50.100">
    <property type="match status" value="1"/>
</dbReference>
<evidence type="ECO:0000256" key="6">
    <source>
        <dbReference type="ARBA" id="ARBA00023267"/>
    </source>
</evidence>
<dbReference type="PROSITE" id="PS50968">
    <property type="entry name" value="BIOTINYL_LIPOYL"/>
    <property type="match status" value="1"/>
</dbReference>
<evidence type="ECO:0000313" key="13">
    <source>
        <dbReference type="Proteomes" id="UP001597181"/>
    </source>
</evidence>
<accession>A0ABW3TMG3</accession>
<evidence type="ECO:0000256" key="1">
    <source>
        <dbReference type="ARBA" id="ARBA00001953"/>
    </source>
</evidence>
<protein>
    <recommendedName>
        <fullName evidence="2">biotin carboxylase</fullName>
        <ecNumber evidence="2">6.3.4.14</ecNumber>
    </recommendedName>
</protein>
<reference evidence="13" key="1">
    <citation type="journal article" date="2019" name="Int. J. Syst. Evol. Microbiol.">
        <title>The Global Catalogue of Microorganisms (GCM) 10K type strain sequencing project: providing services to taxonomists for standard genome sequencing and annotation.</title>
        <authorList>
            <consortium name="The Broad Institute Genomics Platform"/>
            <consortium name="The Broad Institute Genome Sequencing Center for Infectious Disease"/>
            <person name="Wu L."/>
            <person name="Ma J."/>
        </authorList>
    </citation>
    <scope>NUCLEOTIDE SEQUENCE [LARGE SCALE GENOMIC DNA]</scope>
    <source>
        <strain evidence="13">CCUG 50213</strain>
    </source>
</reference>
<dbReference type="PROSITE" id="PS00867">
    <property type="entry name" value="CPSASE_2"/>
    <property type="match status" value="1"/>
</dbReference>
<dbReference type="PANTHER" id="PTHR18866:SF33">
    <property type="entry name" value="METHYLCROTONOYL-COA CARBOXYLASE SUBUNIT ALPHA, MITOCHONDRIAL-RELATED"/>
    <property type="match status" value="1"/>
</dbReference>
<dbReference type="SUPFAM" id="SSF51230">
    <property type="entry name" value="Single hybrid motif"/>
    <property type="match status" value="1"/>
</dbReference>
<keyword evidence="6" id="KW-0092">Biotin</keyword>
<dbReference type="InterPro" id="IPR001882">
    <property type="entry name" value="Biotin_BS"/>
</dbReference>
<dbReference type="InterPro" id="IPR048429">
    <property type="entry name" value="MCC_alpha_BT"/>
</dbReference>
<dbReference type="InterPro" id="IPR005479">
    <property type="entry name" value="CPAse_ATP-bd"/>
</dbReference>
<dbReference type="InterPro" id="IPR000089">
    <property type="entry name" value="Biotin_lipoyl"/>
</dbReference>
<dbReference type="InterPro" id="IPR011761">
    <property type="entry name" value="ATP-grasp"/>
</dbReference>
<dbReference type="Pfam" id="PF21139">
    <property type="entry name" value="BT_MCC_alpha"/>
    <property type="match status" value="1"/>
</dbReference>
<gene>
    <name evidence="12" type="ORF">ACFQ3U_07320</name>
</gene>
<dbReference type="InterPro" id="IPR011764">
    <property type="entry name" value="Biotin_carboxylation_dom"/>
</dbReference>
<feature type="region of interest" description="Disordered" evidence="8">
    <location>
        <begin position="699"/>
        <end position="732"/>
    </location>
</feature>
<dbReference type="PROSITE" id="PS50979">
    <property type="entry name" value="BC"/>
    <property type="match status" value="1"/>
</dbReference>
<dbReference type="InterPro" id="IPR050856">
    <property type="entry name" value="Biotin_carboxylase_complex"/>
</dbReference>
<dbReference type="Pfam" id="PF02786">
    <property type="entry name" value="CPSase_L_D2"/>
    <property type="match status" value="1"/>
</dbReference>
<dbReference type="SMART" id="SM00878">
    <property type="entry name" value="Biotin_carb_C"/>
    <property type="match status" value="1"/>
</dbReference>
<keyword evidence="4 7" id="KW-0547">Nucleotide-binding</keyword>
<evidence type="ECO:0000259" key="11">
    <source>
        <dbReference type="PROSITE" id="PS50979"/>
    </source>
</evidence>
<sequence length="732" mass="76247">MAMFSSVLIANRGEIACRIIRTLSDLGVRSVAVYSEVDAGAPHVRLADEAVALDGSEPGSAGGYLSVSQIIAAARATGAEAIHPGYGFLSEQPALALACAEAGIVFVGPSVEALEVMGDKISARARVQQRGVPVVPGVSEPGLSNDELVERARELAFPVLVKPAAGGGGKGMHAVAQPEDLAEALATARREAKASFGDDTLFLERLISRPRHIEVQVLADSHGTVIHLGERECSLQRRHQKVIEEAPAPNLTDELRAQLAQAAVETARSIDYRGAGTVEFIVSADDPNEFAFMEMNTRLQVEHPVTEEVTGVDLVAAQLRVAAGEPLGIAQEDVRLTGHSIEARIYAEDPRAGFLPTGGVLEAVSLPQGEGIRVDAALTEGASITSDYDPMLAKVITWAPDRAGAIRLLRAALADTITLGVDTNVEFLRLLLDDPDVRAGLLDTALIERVTPELAFRDADDDAFAAAALVLFFREAQATQRAAGPGWRVGEPAPARFRLRAVGQTDTVRTVFVAGNAAAARVRIADAPGSTAASGGATAPETGSADREWRSAAVRVSYRAPGAAGQHRPAGTAQVLLDGRATHVDFAFDPRAVSARPGSIAGAIRLASGGATWRFEDVVLERVTRTDAAAPELLSPMPGAVVAVHAEDGAAVAAGQPIVSVEAMKMEHVLRAPVAGTLVLRVAPGQQVGANEVLAEVVPDAAAPATPEVGSDAGQPSDTHQPSDATKEGAAR</sequence>
<dbReference type="SUPFAM" id="SSF56059">
    <property type="entry name" value="Glutathione synthetase ATP-binding domain-like"/>
    <property type="match status" value="1"/>
</dbReference>
<evidence type="ECO:0000256" key="4">
    <source>
        <dbReference type="ARBA" id="ARBA00022741"/>
    </source>
</evidence>
<dbReference type="Gene3D" id="3.30.470.20">
    <property type="entry name" value="ATP-grasp fold, B domain"/>
    <property type="match status" value="1"/>
</dbReference>
<comment type="cofactor">
    <cofactor evidence="1">
        <name>biotin</name>
        <dbReference type="ChEBI" id="CHEBI:57586"/>
    </cofactor>
</comment>